<dbReference type="AlphaFoldDB" id="A0A0C9XVK9"/>
<protein>
    <submittedName>
        <fullName evidence="3">Uncharacterized protein</fullName>
    </submittedName>
</protein>
<gene>
    <name evidence="3" type="ORF">K443DRAFT_678212</name>
</gene>
<dbReference type="HOGENOM" id="CLU_2097297_0_0_1"/>
<keyword evidence="2" id="KW-0812">Transmembrane</keyword>
<dbReference type="EMBL" id="KN838603">
    <property type="protein sequence ID" value="KIK01672.1"/>
    <property type="molecule type" value="Genomic_DNA"/>
</dbReference>
<feature type="region of interest" description="Disordered" evidence="1">
    <location>
        <begin position="1"/>
        <end position="41"/>
    </location>
</feature>
<keyword evidence="2" id="KW-0472">Membrane</keyword>
<feature type="transmembrane region" description="Helical" evidence="2">
    <location>
        <begin position="58"/>
        <end position="79"/>
    </location>
</feature>
<evidence type="ECO:0000313" key="4">
    <source>
        <dbReference type="Proteomes" id="UP000054477"/>
    </source>
</evidence>
<evidence type="ECO:0000256" key="1">
    <source>
        <dbReference type="SAM" id="MobiDB-lite"/>
    </source>
</evidence>
<evidence type="ECO:0000256" key="2">
    <source>
        <dbReference type="SAM" id="Phobius"/>
    </source>
</evidence>
<feature type="region of interest" description="Disordered" evidence="1">
    <location>
        <begin position="80"/>
        <end position="120"/>
    </location>
</feature>
<feature type="compositionally biased region" description="Low complexity" evidence="1">
    <location>
        <begin position="103"/>
        <end position="120"/>
    </location>
</feature>
<dbReference type="OrthoDB" id="10437128at2759"/>
<name>A0A0C9XVK9_9AGAR</name>
<dbReference type="Proteomes" id="UP000054477">
    <property type="component" value="Unassembled WGS sequence"/>
</dbReference>
<reference evidence="3 4" key="1">
    <citation type="submission" date="2014-04" db="EMBL/GenBank/DDBJ databases">
        <authorList>
            <consortium name="DOE Joint Genome Institute"/>
            <person name="Kuo A."/>
            <person name="Kohler A."/>
            <person name="Nagy L.G."/>
            <person name="Floudas D."/>
            <person name="Copeland A."/>
            <person name="Barry K.W."/>
            <person name="Cichocki N."/>
            <person name="Veneault-Fourrey C."/>
            <person name="LaButti K."/>
            <person name="Lindquist E.A."/>
            <person name="Lipzen A."/>
            <person name="Lundell T."/>
            <person name="Morin E."/>
            <person name="Murat C."/>
            <person name="Sun H."/>
            <person name="Tunlid A."/>
            <person name="Henrissat B."/>
            <person name="Grigoriev I.V."/>
            <person name="Hibbett D.S."/>
            <person name="Martin F."/>
            <person name="Nordberg H.P."/>
            <person name="Cantor M.N."/>
            <person name="Hua S.X."/>
        </authorList>
    </citation>
    <scope>NUCLEOTIDE SEQUENCE [LARGE SCALE GENOMIC DNA]</scope>
    <source>
        <strain evidence="3 4">LaAM-08-1</strain>
    </source>
</reference>
<keyword evidence="4" id="KW-1185">Reference proteome</keyword>
<proteinExistence type="predicted"/>
<reference evidence="4" key="2">
    <citation type="submission" date="2015-01" db="EMBL/GenBank/DDBJ databases">
        <title>Evolutionary Origins and Diversification of the Mycorrhizal Mutualists.</title>
        <authorList>
            <consortium name="DOE Joint Genome Institute"/>
            <consortium name="Mycorrhizal Genomics Consortium"/>
            <person name="Kohler A."/>
            <person name="Kuo A."/>
            <person name="Nagy L.G."/>
            <person name="Floudas D."/>
            <person name="Copeland A."/>
            <person name="Barry K.W."/>
            <person name="Cichocki N."/>
            <person name="Veneault-Fourrey C."/>
            <person name="LaButti K."/>
            <person name="Lindquist E.A."/>
            <person name="Lipzen A."/>
            <person name="Lundell T."/>
            <person name="Morin E."/>
            <person name="Murat C."/>
            <person name="Riley R."/>
            <person name="Ohm R."/>
            <person name="Sun H."/>
            <person name="Tunlid A."/>
            <person name="Henrissat B."/>
            <person name="Grigoriev I.V."/>
            <person name="Hibbett D.S."/>
            <person name="Martin F."/>
        </authorList>
    </citation>
    <scope>NUCLEOTIDE SEQUENCE [LARGE SCALE GENOMIC DNA]</scope>
    <source>
        <strain evidence="4">LaAM-08-1</strain>
    </source>
</reference>
<accession>A0A0C9XVK9</accession>
<feature type="compositionally biased region" description="Polar residues" evidence="1">
    <location>
        <begin position="93"/>
        <end position="102"/>
    </location>
</feature>
<feature type="compositionally biased region" description="Polar residues" evidence="1">
    <location>
        <begin position="31"/>
        <end position="41"/>
    </location>
</feature>
<sequence>MVSSQAANEEPDPESIEPNYDPNLRYESRSRNTGRPSESQRFAMTSKLSPFWQTKRGIALMGLVVLAVIGAVVGGVVGGRAARKSAKNRGPPNATTSPFHTQATASSASPTTVASAIPPS</sequence>
<evidence type="ECO:0000313" key="3">
    <source>
        <dbReference type="EMBL" id="KIK01672.1"/>
    </source>
</evidence>
<keyword evidence="2" id="KW-1133">Transmembrane helix</keyword>
<organism evidence="3 4">
    <name type="scientific">Laccaria amethystina LaAM-08-1</name>
    <dbReference type="NCBI Taxonomy" id="1095629"/>
    <lineage>
        <taxon>Eukaryota</taxon>
        <taxon>Fungi</taxon>
        <taxon>Dikarya</taxon>
        <taxon>Basidiomycota</taxon>
        <taxon>Agaricomycotina</taxon>
        <taxon>Agaricomycetes</taxon>
        <taxon>Agaricomycetidae</taxon>
        <taxon>Agaricales</taxon>
        <taxon>Agaricineae</taxon>
        <taxon>Hydnangiaceae</taxon>
        <taxon>Laccaria</taxon>
    </lineage>
</organism>